<gene>
    <name evidence="1" type="ordered locus">MCC_02090</name>
</gene>
<sequence length="40" mass="4216">MMPVSMSGFSAMSSVISMPLSIIGAENNTNNKTLARTVVQ</sequence>
<dbReference type="AlphaFoldDB" id="A0AAI8A961"/>
<protein>
    <submittedName>
        <fullName evidence="1">Transporter</fullName>
    </submittedName>
</protein>
<reference evidence="2" key="1">
    <citation type="submission" date="2012-02" db="EMBL/GenBank/DDBJ databases">
        <title>Complete genome sequence of Rickettsia rhipicephali strain 3-7-female6-CWPP.</title>
        <authorList>
            <person name="Johnson S.L."/>
            <person name="Munk A.C."/>
            <person name="Han S."/>
            <person name="Bruce D.C."/>
            <person name="Dasch G.A."/>
        </authorList>
    </citation>
    <scope>NUCLEOTIDE SEQUENCE [LARGE SCALE GENOMIC DNA]</scope>
    <source>
        <strain evidence="2">3-7-female6-CWPP</strain>
    </source>
</reference>
<dbReference type="Proteomes" id="UP000008006">
    <property type="component" value="Chromosome"/>
</dbReference>
<keyword evidence="2" id="KW-1185">Reference proteome</keyword>
<dbReference type="EMBL" id="CP003342">
    <property type="protein sequence ID" value="AFC72045.1"/>
    <property type="molecule type" value="Genomic_DNA"/>
</dbReference>
<evidence type="ECO:0000313" key="1">
    <source>
        <dbReference type="EMBL" id="AFC72045.1"/>
    </source>
</evidence>
<evidence type="ECO:0000313" key="2">
    <source>
        <dbReference type="Proteomes" id="UP000008006"/>
    </source>
</evidence>
<name>A0AAI8A961_RICR3</name>
<organism evidence="1 2">
    <name type="scientific">Rickettsia rhipicephali (strain 3-7-female6-CWPP)</name>
    <dbReference type="NCBI Taxonomy" id="1105113"/>
    <lineage>
        <taxon>Bacteria</taxon>
        <taxon>Pseudomonadati</taxon>
        <taxon>Pseudomonadota</taxon>
        <taxon>Alphaproteobacteria</taxon>
        <taxon>Rickettsiales</taxon>
        <taxon>Rickettsiaceae</taxon>
        <taxon>Rickettsieae</taxon>
        <taxon>Rickettsia</taxon>
        <taxon>spotted fever group</taxon>
    </lineage>
</organism>
<dbReference type="KEGG" id="rre:MCC_02090"/>
<accession>A0AAI8A961</accession>
<proteinExistence type="predicted"/>